<evidence type="ECO:0000256" key="1">
    <source>
        <dbReference type="ARBA" id="ARBA00008366"/>
    </source>
</evidence>
<dbReference type="InterPro" id="IPR000415">
    <property type="entry name" value="Nitroreductase-like"/>
</dbReference>
<dbReference type="SUPFAM" id="SSF55469">
    <property type="entry name" value="FMN-dependent nitroreductase-like"/>
    <property type="match status" value="1"/>
</dbReference>
<accession>A0A2W7I0K9</accession>
<dbReference type="InterPro" id="IPR029479">
    <property type="entry name" value="Nitroreductase"/>
</dbReference>
<dbReference type="GO" id="GO:0016491">
    <property type="term" value="F:oxidoreductase activity"/>
    <property type="evidence" value="ECO:0007669"/>
    <property type="project" value="UniProtKB-UniRule"/>
</dbReference>
<comment type="caution">
    <text evidence="7">The sequence shown here is derived from an EMBL/GenBank/DDBJ whole genome shotgun (WGS) entry which is preliminary data.</text>
</comment>
<keyword evidence="4 5" id="KW-0560">Oxidoreductase</keyword>
<dbReference type="EMBL" id="QKYU01000027">
    <property type="protein sequence ID" value="PZW39858.1"/>
    <property type="molecule type" value="Genomic_DNA"/>
</dbReference>
<evidence type="ECO:0000313" key="7">
    <source>
        <dbReference type="EMBL" id="PZW39858.1"/>
    </source>
</evidence>
<dbReference type="RefSeq" id="WP_158537321.1">
    <property type="nucleotide sequence ID" value="NZ_QKYU01000027.1"/>
</dbReference>
<evidence type="ECO:0000256" key="5">
    <source>
        <dbReference type="PIRNR" id="PIRNR005426"/>
    </source>
</evidence>
<dbReference type="AlphaFoldDB" id="A0A2W7I0K9"/>
<dbReference type="OrthoDB" id="3181400at2"/>
<dbReference type="InterPro" id="IPR016446">
    <property type="entry name" value="Flavin_OxRdtase_Frp"/>
</dbReference>
<evidence type="ECO:0000256" key="3">
    <source>
        <dbReference type="ARBA" id="ARBA00022643"/>
    </source>
</evidence>
<evidence type="ECO:0000259" key="6">
    <source>
        <dbReference type="Pfam" id="PF00881"/>
    </source>
</evidence>
<dbReference type="Gene3D" id="3.40.109.10">
    <property type="entry name" value="NADH Oxidase"/>
    <property type="match status" value="1"/>
</dbReference>
<evidence type="ECO:0000256" key="4">
    <source>
        <dbReference type="ARBA" id="ARBA00023002"/>
    </source>
</evidence>
<dbReference type="Proteomes" id="UP000249688">
    <property type="component" value="Unassembled WGS sequence"/>
</dbReference>
<feature type="domain" description="Nitroreductase" evidence="6">
    <location>
        <begin position="29"/>
        <end position="184"/>
    </location>
</feature>
<dbReference type="PIRSF" id="PIRSF005426">
    <property type="entry name" value="Frp"/>
    <property type="match status" value="1"/>
</dbReference>
<dbReference type="PANTHER" id="PTHR43425:SF2">
    <property type="entry name" value="OXYGEN-INSENSITIVE NADPH NITROREDUCTASE"/>
    <property type="match status" value="1"/>
</dbReference>
<reference evidence="7 8" key="1">
    <citation type="submission" date="2018-06" db="EMBL/GenBank/DDBJ databases">
        <title>Genomic Encyclopedia of Archaeal and Bacterial Type Strains, Phase II (KMG-II): from individual species to whole genera.</title>
        <authorList>
            <person name="Goeker M."/>
        </authorList>
    </citation>
    <scope>NUCLEOTIDE SEQUENCE [LARGE SCALE GENOMIC DNA]</scope>
    <source>
        <strain evidence="7 8">DSM 24525</strain>
    </source>
</reference>
<organism evidence="7 8">
    <name type="scientific">Humitalea rosea</name>
    <dbReference type="NCBI Taxonomy" id="990373"/>
    <lineage>
        <taxon>Bacteria</taxon>
        <taxon>Pseudomonadati</taxon>
        <taxon>Pseudomonadota</taxon>
        <taxon>Alphaproteobacteria</taxon>
        <taxon>Acetobacterales</taxon>
        <taxon>Roseomonadaceae</taxon>
        <taxon>Humitalea</taxon>
    </lineage>
</organism>
<proteinExistence type="inferred from homology"/>
<evidence type="ECO:0000313" key="8">
    <source>
        <dbReference type="Proteomes" id="UP000249688"/>
    </source>
</evidence>
<gene>
    <name evidence="7" type="ORF">C8P66_12761</name>
</gene>
<sequence length="270" mass="28850">MTPAGLIAARFGAPAFDPPEAVPEALAAILDRRVTRRFRAEAVPETLLATVLAAAQSAPSKSDLQQYSIIVWQDPRKIAAVADAIGTMPWIKDAPVLLLFCGDMLRGRRACLTHGRSHANDSIDTFLNASADAALAMGFSVMAADALGLGTCPISYVRNHLDLVAGLAALPEGVFPVAGLVLGWPQARNEVTPRLPPAVVVHRETYDDSALPEAFTSYDALRPRQKPRYPNVHGPAPEGCTWSENAARQLSVPERAGFRAWLASKGINLG</sequence>
<keyword evidence="2 5" id="KW-0285">Flavoprotein</keyword>
<comment type="similarity">
    <text evidence="1 5">Belongs to the flavin oxidoreductase frp family.</text>
</comment>
<protein>
    <submittedName>
        <fullName evidence="7">Nitroreductase/FMN reductase [NAD(P)H]</fullName>
    </submittedName>
</protein>
<dbReference type="PANTHER" id="PTHR43425">
    <property type="entry name" value="OXYGEN-INSENSITIVE NADPH NITROREDUCTASE"/>
    <property type="match status" value="1"/>
</dbReference>
<keyword evidence="8" id="KW-1185">Reference proteome</keyword>
<keyword evidence="3 5" id="KW-0288">FMN</keyword>
<name>A0A2W7I0K9_9PROT</name>
<keyword evidence="5" id="KW-0521">NADP</keyword>
<evidence type="ECO:0000256" key="2">
    <source>
        <dbReference type="ARBA" id="ARBA00022630"/>
    </source>
</evidence>
<dbReference type="Pfam" id="PF00881">
    <property type="entry name" value="Nitroreductase"/>
    <property type="match status" value="1"/>
</dbReference>